<keyword evidence="4" id="KW-1185">Reference proteome</keyword>
<dbReference type="Proteomes" id="UP000217428">
    <property type="component" value="Segment"/>
</dbReference>
<evidence type="ECO:0000256" key="2">
    <source>
        <dbReference type="ARBA" id="ARBA00034814"/>
    </source>
</evidence>
<evidence type="ECO:0000313" key="4">
    <source>
        <dbReference type="Proteomes" id="UP000217428"/>
    </source>
</evidence>
<dbReference type="SUPFAM" id="SSF54001">
    <property type="entry name" value="Cysteine proteinases"/>
    <property type="match status" value="1"/>
</dbReference>
<protein>
    <recommendedName>
        <fullName evidence="2">Protein OPG091</fullName>
    </recommendedName>
</protein>
<sequence length="179" mass="20321">MDPATFLKYYAPKGSIIFINYIFSLTEIFNPSEIKHAAIYYGNNHNTINILNNNNDDDYVAVEATFKNGVRCVPLSELLSEAVNVKVYSLKGNLSTERMTFAAEYAFKYLGIPYGFGSKSLYCFKLVADCYNAVHVNIPTYNILGKHIVLSQSFTKNNDWKKIYDSSNFMVNALSLMNR</sequence>
<dbReference type="EMBL" id="KY747497">
    <property type="protein sequence ID" value="ASK51261.1"/>
    <property type="molecule type" value="Genomic_DNA"/>
</dbReference>
<organism evidence="3 4">
    <name type="scientific">Eptesipox virus</name>
    <dbReference type="NCBI Taxonomy" id="1329402"/>
    <lineage>
        <taxon>Viruses</taxon>
        <taxon>Varidnaviria</taxon>
        <taxon>Bamfordvirae</taxon>
        <taxon>Nucleocytoviricota</taxon>
        <taxon>Pokkesviricetes</taxon>
        <taxon>Chitovirales</taxon>
        <taxon>Poxviridae</taxon>
        <taxon>Chordopoxvirinae</taxon>
        <taxon>Vespertilionpoxvirus</taxon>
        <taxon>Vespertilionpoxvirus eptesipox</taxon>
    </lineage>
</organism>
<dbReference type="OrthoDB" id="14259at10239"/>
<gene>
    <name evidence="3" type="ORF">EPTV-WA-060</name>
</gene>
<comment type="similarity">
    <text evidence="1">Belongs to the orthopoxvirus OPG091 family.</text>
</comment>
<reference evidence="3 4" key="1">
    <citation type="journal article" date="2017" name="Virus Genes">
        <title>Characterization of Eptesipoxvirus, a novel poxvirus from a microchiropteran bat.</title>
        <authorList>
            <person name="Tu S.L."/>
            <person name="Nakazawa Y."/>
            <person name="Gao J."/>
            <person name="Wilkins K."/>
            <person name="Gallardo-Romero N."/>
            <person name="Li Y."/>
            <person name="Emerson G.L."/>
            <person name="Carroll D.S."/>
            <person name="Upton C."/>
        </authorList>
    </citation>
    <scope>NUCLEOTIDE SEQUENCE [LARGE SCALE GENOMIC DNA]</scope>
    <source>
        <strain evidence="3 4">Washington</strain>
    </source>
</reference>
<accession>A0A220T6C2</accession>
<dbReference type="Gene3D" id="3.90.1720.10">
    <property type="entry name" value="endopeptidase domain like (from Nostoc punctiforme)"/>
    <property type="match status" value="1"/>
</dbReference>
<dbReference type="InterPro" id="IPR024453">
    <property type="entry name" value="Peptidase_C92"/>
</dbReference>
<proteinExistence type="inferred from homology"/>
<dbReference type="Pfam" id="PF05708">
    <property type="entry name" value="Peptidase_C92"/>
    <property type="match status" value="1"/>
</dbReference>
<name>A0A220T6C2_9POXV</name>
<evidence type="ECO:0000256" key="1">
    <source>
        <dbReference type="ARBA" id="ARBA00034761"/>
    </source>
</evidence>
<evidence type="ECO:0000313" key="3">
    <source>
        <dbReference type="EMBL" id="ASK51261.1"/>
    </source>
</evidence>
<dbReference type="InterPro" id="IPR038765">
    <property type="entry name" value="Papain-like_cys_pep_sf"/>
</dbReference>